<dbReference type="Proteomes" id="UP000001784">
    <property type="component" value="Chromosome"/>
</dbReference>
<gene>
    <name evidence="4" type="ordered locus">Sfum_0146</name>
</gene>
<keyword evidence="5" id="KW-1185">Reference proteome</keyword>
<dbReference type="Pfam" id="PF00535">
    <property type="entry name" value="Glycos_transf_2"/>
    <property type="match status" value="1"/>
</dbReference>
<dbReference type="KEGG" id="sfu:Sfum_0146"/>
<feature type="domain" description="Glycosyltransferase 2-like" evidence="3">
    <location>
        <begin position="19"/>
        <end position="169"/>
    </location>
</feature>
<dbReference type="InterPro" id="IPR050256">
    <property type="entry name" value="Glycosyltransferase_2"/>
</dbReference>
<keyword evidence="2" id="KW-1133">Transmembrane helix</keyword>
<dbReference type="InParanoid" id="A0LEJ6"/>
<evidence type="ECO:0000313" key="4">
    <source>
        <dbReference type="EMBL" id="ABK15848.1"/>
    </source>
</evidence>
<dbReference type="InterPro" id="IPR001173">
    <property type="entry name" value="Glyco_trans_2-like"/>
</dbReference>
<keyword evidence="2" id="KW-0812">Transmembrane</keyword>
<evidence type="ECO:0000259" key="3">
    <source>
        <dbReference type="Pfam" id="PF00535"/>
    </source>
</evidence>
<feature type="region of interest" description="Disordered" evidence="1">
    <location>
        <begin position="317"/>
        <end position="336"/>
    </location>
</feature>
<dbReference type="AlphaFoldDB" id="A0LEJ6"/>
<dbReference type="EMBL" id="CP000478">
    <property type="protein sequence ID" value="ABK15848.1"/>
    <property type="molecule type" value="Genomic_DNA"/>
</dbReference>
<organism evidence="4 5">
    <name type="scientific">Syntrophobacter fumaroxidans (strain DSM 10017 / MPOB)</name>
    <dbReference type="NCBI Taxonomy" id="335543"/>
    <lineage>
        <taxon>Bacteria</taxon>
        <taxon>Pseudomonadati</taxon>
        <taxon>Thermodesulfobacteriota</taxon>
        <taxon>Syntrophobacteria</taxon>
        <taxon>Syntrophobacterales</taxon>
        <taxon>Syntrophobacteraceae</taxon>
        <taxon>Syntrophobacter</taxon>
    </lineage>
</organism>
<dbReference type="PANTHER" id="PTHR48090:SF7">
    <property type="entry name" value="RFBJ PROTEIN"/>
    <property type="match status" value="1"/>
</dbReference>
<dbReference type="InterPro" id="IPR029044">
    <property type="entry name" value="Nucleotide-diphossugar_trans"/>
</dbReference>
<dbReference type="CAZy" id="GT2">
    <property type="family name" value="Glycosyltransferase Family 2"/>
</dbReference>
<keyword evidence="2" id="KW-0472">Membrane</keyword>
<dbReference type="PANTHER" id="PTHR48090">
    <property type="entry name" value="UNDECAPRENYL-PHOSPHATE 4-DEOXY-4-FORMAMIDO-L-ARABINOSE TRANSFERASE-RELATED"/>
    <property type="match status" value="1"/>
</dbReference>
<dbReference type="CDD" id="cd04179">
    <property type="entry name" value="DPM_DPG-synthase_like"/>
    <property type="match status" value="1"/>
</dbReference>
<dbReference type="GO" id="GO:0016740">
    <property type="term" value="F:transferase activity"/>
    <property type="evidence" value="ECO:0007669"/>
    <property type="project" value="UniProtKB-KW"/>
</dbReference>
<evidence type="ECO:0000256" key="1">
    <source>
        <dbReference type="SAM" id="MobiDB-lite"/>
    </source>
</evidence>
<proteinExistence type="predicted"/>
<protein>
    <submittedName>
        <fullName evidence="4">Glycosyl transferase, family 2</fullName>
    </submittedName>
</protein>
<dbReference type="HOGENOM" id="CLU_033536_7_1_7"/>
<reference evidence="4 5" key="1">
    <citation type="submission" date="2006-10" db="EMBL/GenBank/DDBJ databases">
        <title>Complete sequence of Syntrophobacter fumaroxidans MPOB.</title>
        <authorList>
            <consortium name="US DOE Joint Genome Institute"/>
            <person name="Copeland A."/>
            <person name="Lucas S."/>
            <person name="Lapidus A."/>
            <person name="Barry K."/>
            <person name="Detter J.C."/>
            <person name="Glavina del Rio T."/>
            <person name="Hammon N."/>
            <person name="Israni S."/>
            <person name="Pitluck S."/>
            <person name="Goltsman E.G."/>
            <person name="Martinez M."/>
            <person name="Schmutz J."/>
            <person name="Larimer F."/>
            <person name="Land M."/>
            <person name="Hauser L."/>
            <person name="Kyrpides N."/>
            <person name="Kim E."/>
            <person name="Boone D.R."/>
            <person name="Brockman F."/>
            <person name="Culley D."/>
            <person name="Ferry J."/>
            <person name="Gunsalus R."/>
            <person name="McInerney M.J."/>
            <person name="Morrison M."/>
            <person name="Plugge C."/>
            <person name="Rohlin L."/>
            <person name="Scholten J."/>
            <person name="Sieber J."/>
            <person name="Stams A.J.M."/>
            <person name="Worm P."/>
            <person name="Henstra A.M."/>
            <person name="Richardson P."/>
        </authorList>
    </citation>
    <scope>NUCLEOTIDE SEQUENCE [LARGE SCALE GENOMIC DNA]</scope>
    <source>
        <strain evidence="5">DSM 10017 / MPOB</strain>
    </source>
</reference>
<sequence>MLTKRFSTTTTDATAPEVSIVIPAYNEADGIGNLISRVHAVMTSAGRSYEVIVVDDGSADDTADNARRAGARIVRHPYNMGNGAAVKTGIRSSRGGILVMLDADGQHPPDYIPEMLEKTADYHMVVGARTRSSETSIHRDLANTIYNWLATYVCGRRIEDLTSGFRAVRAHVAREFVSLLPNTFSYPTTITLATIRSGYGLTYLPIKADRRASNSKSKIKLLRDGSRFLLIIFKIATLFSPMKIFLPASVVTFLLGLGYGLYKVVVLDGRYGPTSAMFMTSSILMFLIGLVSEQITQSRFDRMEFVVDPAPVVDATDSAGQSPLAGDELPGKQAGL</sequence>
<name>A0LEJ6_SYNFM</name>
<evidence type="ECO:0000256" key="2">
    <source>
        <dbReference type="SAM" id="Phobius"/>
    </source>
</evidence>
<dbReference type="eggNOG" id="COG0463">
    <property type="taxonomic scope" value="Bacteria"/>
</dbReference>
<feature type="transmembrane region" description="Helical" evidence="2">
    <location>
        <begin position="274"/>
        <end position="292"/>
    </location>
</feature>
<evidence type="ECO:0000313" key="5">
    <source>
        <dbReference type="Proteomes" id="UP000001784"/>
    </source>
</evidence>
<dbReference type="Gene3D" id="3.90.550.10">
    <property type="entry name" value="Spore Coat Polysaccharide Biosynthesis Protein SpsA, Chain A"/>
    <property type="match status" value="1"/>
</dbReference>
<accession>A0LEJ6</accession>
<dbReference type="SUPFAM" id="SSF53448">
    <property type="entry name" value="Nucleotide-diphospho-sugar transferases"/>
    <property type="match status" value="1"/>
</dbReference>
<dbReference type="OrthoDB" id="9811884at2"/>
<dbReference type="STRING" id="335543.Sfum_0146"/>
<keyword evidence="4" id="KW-0808">Transferase</keyword>
<dbReference type="RefSeq" id="WP_011697021.1">
    <property type="nucleotide sequence ID" value="NC_008554.1"/>
</dbReference>